<dbReference type="PANTHER" id="PTHR44688:SF16">
    <property type="entry name" value="DNA-BINDING TRANSCRIPTIONAL ACTIVATOR DEVR_DOSR"/>
    <property type="match status" value="1"/>
</dbReference>
<keyword evidence="6" id="KW-1185">Reference proteome</keyword>
<keyword evidence="1" id="KW-0805">Transcription regulation</keyword>
<organism evidence="5 6">
    <name type="scientific">Methyloglobulus morosus KoM1</name>
    <dbReference type="NCBI Taxonomy" id="1116472"/>
    <lineage>
        <taxon>Bacteria</taxon>
        <taxon>Pseudomonadati</taxon>
        <taxon>Pseudomonadota</taxon>
        <taxon>Gammaproteobacteria</taxon>
        <taxon>Methylococcales</taxon>
        <taxon>Methylococcaceae</taxon>
        <taxon>Methyloglobulus</taxon>
    </lineage>
</organism>
<evidence type="ECO:0000259" key="4">
    <source>
        <dbReference type="PROSITE" id="PS50043"/>
    </source>
</evidence>
<dbReference type="SUPFAM" id="SSF46894">
    <property type="entry name" value="C-terminal effector domain of the bipartite response regulators"/>
    <property type="match status" value="1"/>
</dbReference>
<dbReference type="EMBL" id="AYLO01000099">
    <property type="protein sequence ID" value="ESS71433.1"/>
    <property type="molecule type" value="Genomic_DNA"/>
</dbReference>
<dbReference type="STRING" id="1116472.MGMO_104c00120"/>
<accession>V5C3N6</accession>
<evidence type="ECO:0000256" key="3">
    <source>
        <dbReference type="ARBA" id="ARBA00023163"/>
    </source>
</evidence>
<dbReference type="AlphaFoldDB" id="V5C3N6"/>
<dbReference type="RefSeq" id="WP_023495520.1">
    <property type="nucleotide sequence ID" value="NZ_AYLO01000099.1"/>
</dbReference>
<dbReference type="InterPro" id="IPR000792">
    <property type="entry name" value="Tscrpt_reg_LuxR_C"/>
</dbReference>
<dbReference type="GO" id="GO:0003677">
    <property type="term" value="F:DNA binding"/>
    <property type="evidence" value="ECO:0007669"/>
    <property type="project" value="UniProtKB-KW"/>
</dbReference>
<dbReference type="eggNOG" id="COG2771">
    <property type="taxonomic scope" value="Bacteria"/>
</dbReference>
<name>V5C3N6_9GAMM</name>
<dbReference type="SMART" id="SM00421">
    <property type="entry name" value="HTH_LUXR"/>
    <property type="match status" value="1"/>
</dbReference>
<sequence length="374" mass="42119">MGHNPKQSKAIAYLRQLCCSGLDKEIVIPEFLRAVQIAIPSGNNTFSGVDEELLPTYFLAEFVDAELDEFLLSVMGGFWTPERTLRAGKWFTKFSVLANPRVIDGAFYSTDLYNLVFRQWEQHHVLSAPVTQYGKPVGMLSLFRPPTQNSFNDYEQTLMTSLLPYVAHALCDQSKDIHYSDAGESGMMIMDTQGSIQYLSHEAKLLLALACHPTLNVGAHEQKVELMANLTKLCRNLQAIFHGKVAAPPSWSHVNGRGRFIFRAYWLDRQNQESGGVVGMTIEHQEPLEIKILRALQDLSLSPVQQQVAAMLAQSCSNEQICQRLHIKLPTTKDHIRKIFTKLDINSRDELLPMLLALDHSNQINKGSVRLESP</sequence>
<gene>
    <name evidence="5" type="ORF">MGMO_104c00120</name>
</gene>
<dbReference type="GO" id="GO:0006355">
    <property type="term" value="P:regulation of DNA-templated transcription"/>
    <property type="evidence" value="ECO:0007669"/>
    <property type="project" value="InterPro"/>
</dbReference>
<dbReference type="InterPro" id="IPR036388">
    <property type="entry name" value="WH-like_DNA-bd_sf"/>
</dbReference>
<dbReference type="InterPro" id="IPR016032">
    <property type="entry name" value="Sig_transdc_resp-reg_C-effctor"/>
</dbReference>
<evidence type="ECO:0000256" key="2">
    <source>
        <dbReference type="ARBA" id="ARBA00023125"/>
    </source>
</evidence>
<protein>
    <submittedName>
        <fullName evidence="5">Response regulator</fullName>
    </submittedName>
</protein>
<dbReference type="Pfam" id="PF00196">
    <property type="entry name" value="GerE"/>
    <property type="match status" value="1"/>
</dbReference>
<comment type="caution">
    <text evidence="5">The sequence shown here is derived from an EMBL/GenBank/DDBJ whole genome shotgun (WGS) entry which is preliminary data.</text>
</comment>
<dbReference type="Proteomes" id="UP000017842">
    <property type="component" value="Unassembled WGS sequence"/>
</dbReference>
<dbReference type="PROSITE" id="PS50043">
    <property type="entry name" value="HTH_LUXR_2"/>
    <property type="match status" value="1"/>
</dbReference>
<dbReference type="OrthoDB" id="9796655at2"/>
<evidence type="ECO:0000313" key="5">
    <source>
        <dbReference type="EMBL" id="ESS71433.1"/>
    </source>
</evidence>
<reference evidence="5 6" key="1">
    <citation type="journal article" date="2013" name="Genome Announc.">
        <title>Draft Genome Sequence of the Methanotrophic Gammaproteobacterium Methyloglobulus morosus DSM 22980 Strain KoM1.</title>
        <authorList>
            <person name="Poehlein A."/>
            <person name="Deutzmann J.S."/>
            <person name="Daniel R."/>
            <person name="Simeonova D.D."/>
        </authorList>
    </citation>
    <scope>NUCLEOTIDE SEQUENCE [LARGE SCALE GENOMIC DNA]</scope>
    <source>
        <strain evidence="5 6">KoM1</strain>
    </source>
</reference>
<proteinExistence type="predicted"/>
<keyword evidence="2" id="KW-0238">DNA-binding</keyword>
<feature type="domain" description="HTH luxR-type" evidence="4">
    <location>
        <begin position="294"/>
        <end position="359"/>
    </location>
</feature>
<dbReference type="CDD" id="cd06170">
    <property type="entry name" value="LuxR_C_like"/>
    <property type="match status" value="1"/>
</dbReference>
<dbReference type="Gene3D" id="1.10.10.10">
    <property type="entry name" value="Winged helix-like DNA-binding domain superfamily/Winged helix DNA-binding domain"/>
    <property type="match status" value="1"/>
</dbReference>
<dbReference type="PANTHER" id="PTHR44688">
    <property type="entry name" value="DNA-BINDING TRANSCRIPTIONAL ACTIVATOR DEVR_DOSR"/>
    <property type="match status" value="1"/>
</dbReference>
<keyword evidence="3" id="KW-0804">Transcription</keyword>
<evidence type="ECO:0000313" key="6">
    <source>
        <dbReference type="Proteomes" id="UP000017842"/>
    </source>
</evidence>
<dbReference type="SUPFAM" id="SSF55781">
    <property type="entry name" value="GAF domain-like"/>
    <property type="match status" value="1"/>
</dbReference>
<evidence type="ECO:0000256" key="1">
    <source>
        <dbReference type="ARBA" id="ARBA00023015"/>
    </source>
</evidence>